<evidence type="ECO:0008006" key="3">
    <source>
        <dbReference type="Google" id="ProtNLM"/>
    </source>
</evidence>
<evidence type="ECO:0000313" key="1">
    <source>
        <dbReference type="EMBL" id="NKE60327.1"/>
    </source>
</evidence>
<evidence type="ECO:0000313" key="2">
    <source>
        <dbReference type="Proteomes" id="UP001515943"/>
    </source>
</evidence>
<gene>
    <name evidence="1" type="ORF">FXN61_27445</name>
</gene>
<proteinExistence type="predicted"/>
<comment type="caution">
    <text evidence="1">The sequence shown here is derived from an EMBL/GenBank/DDBJ whole genome shotgun (WGS) entry which is preliminary data.</text>
</comment>
<reference evidence="1 2" key="1">
    <citation type="submission" date="2019-08" db="EMBL/GenBank/DDBJ databases">
        <title>Lentzea from Indian Himalayas.</title>
        <authorList>
            <person name="Mandal S."/>
            <person name="Mallick Gupta A."/>
            <person name="Maiti P.K."/>
            <person name="Sarkar J."/>
            <person name="Mandal S."/>
        </authorList>
    </citation>
    <scope>NUCLEOTIDE SEQUENCE [LARGE SCALE GENOMIC DNA]</scope>
    <source>
        <strain evidence="1 2">PSKA42</strain>
    </source>
</reference>
<dbReference type="EMBL" id="VSRL01000118">
    <property type="protein sequence ID" value="NKE60327.1"/>
    <property type="molecule type" value="Genomic_DNA"/>
</dbReference>
<keyword evidence="2" id="KW-1185">Reference proteome</keyword>
<accession>A0ABX1FNH2</accession>
<protein>
    <recommendedName>
        <fullName evidence="3">EspG family protein</fullName>
    </recommendedName>
</protein>
<organism evidence="1 2">
    <name type="scientific">Lentzea indica</name>
    <dbReference type="NCBI Taxonomy" id="2604800"/>
    <lineage>
        <taxon>Bacteria</taxon>
        <taxon>Bacillati</taxon>
        <taxon>Actinomycetota</taxon>
        <taxon>Actinomycetes</taxon>
        <taxon>Pseudonocardiales</taxon>
        <taxon>Pseudonocardiaceae</taxon>
        <taxon>Lentzea</taxon>
    </lineage>
</organism>
<sequence length="223" mass="24106">MLRAAGHRPVFEEEVGVIEPATYDIAVSFAEEQRAVVDEVVEACRQRGLTVLESNDLPQAQVRFFVPFVSTVDDLTVNEHVLPVLTGEVPTSLPHVTYLRADEHLVDALVTRVEAAETAGLGRVPVAEVAATIKQPPNTALRQLAEQFAIASPGLTKRGLAGTMHLGDTTIAVRVERSGDTVYALEVQRGGDEIVNFVVLGGSTELFPTLCQRIEDMLAATEH</sequence>
<name>A0ABX1FNH2_9PSEU</name>
<dbReference type="Proteomes" id="UP001515943">
    <property type="component" value="Unassembled WGS sequence"/>
</dbReference>